<keyword evidence="3" id="KW-1185">Reference proteome</keyword>
<evidence type="ECO:0000313" key="3">
    <source>
        <dbReference type="Proteomes" id="UP001152888"/>
    </source>
</evidence>
<comment type="caution">
    <text evidence="2">The sequence shown here is derived from an EMBL/GenBank/DDBJ whole genome shotgun (WGS) entry which is preliminary data.</text>
</comment>
<dbReference type="Proteomes" id="UP001152888">
    <property type="component" value="Unassembled WGS sequence"/>
</dbReference>
<dbReference type="Pfam" id="PF13843">
    <property type="entry name" value="DDE_Tnp_1_7"/>
    <property type="match status" value="1"/>
</dbReference>
<evidence type="ECO:0000313" key="2">
    <source>
        <dbReference type="EMBL" id="CAH1974200.1"/>
    </source>
</evidence>
<evidence type="ECO:0000259" key="1">
    <source>
        <dbReference type="Pfam" id="PF13843"/>
    </source>
</evidence>
<gene>
    <name evidence="2" type="ORF">ACAOBT_LOCUS10952</name>
</gene>
<name>A0A9P0KEX8_ACAOB</name>
<reference evidence="2" key="1">
    <citation type="submission" date="2022-03" db="EMBL/GenBank/DDBJ databases">
        <authorList>
            <person name="Sayadi A."/>
        </authorList>
    </citation>
    <scope>NUCLEOTIDE SEQUENCE</scope>
</reference>
<protein>
    <recommendedName>
        <fullName evidence="1">PiggyBac transposable element-derived protein domain-containing protein</fullName>
    </recommendedName>
</protein>
<proteinExistence type="predicted"/>
<organism evidence="2 3">
    <name type="scientific">Acanthoscelides obtectus</name>
    <name type="common">Bean weevil</name>
    <name type="synonym">Bruchus obtectus</name>
    <dbReference type="NCBI Taxonomy" id="200917"/>
    <lineage>
        <taxon>Eukaryota</taxon>
        <taxon>Metazoa</taxon>
        <taxon>Ecdysozoa</taxon>
        <taxon>Arthropoda</taxon>
        <taxon>Hexapoda</taxon>
        <taxon>Insecta</taxon>
        <taxon>Pterygota</taxon>
        <taxon>Neoptera</taxon>
        <taxon>Endopterygota</taxon>
        <taxon>Coleoptera</taxon>
        <taxon>Polyphaga</taxon>
        <taxon>Cucujiformia</taxon>
        <taxon>Chrysomeloidea</taxon>
        <taxon>Chrysomelidae</taxon>
        <taxon>Bruchinae</taxon>
        <taxon>Bruchini</taxon>
        <taxon>Acanthoscelides</taxon>
    </lineage>
</organism>
<accession>A0A9P0KEX8</accession>
<dbReference type="PANTHER" id="PTHR46599">
    <property type="entry name" value="PIGGYBAC TRANSPOSABLE ELEMENT-DERIVED PROTEIN 4"/>
    <property type="match status" value="1"/>
</dbReference>
<dbReference type="OrthoDB" id="6750944at2759"/>
<dbReference type="InterPro" id="IPR029526">
    <property type="entry name" value="PGBD"/>
</dbReference>
<feature type="domain" description="PiggyBac transposable element-derived protein" evidence="1">
    <location>
        <begin position="1"/>
        <end position="131"/>
    </location>
</feature>
<dbReference type="EMBL" id="CAKOFQ010006820">
    <property type="protein sequence ID" value="CAH1974200.1"/>
    <property type="molecule type" value="Genomic_DNA"/>
</dbReference>
<sequence>MGINQLPKMRLYWSKDPMFRSELICKNIRRDRFDLLLKFIHFSDNEQNIGIPDRLAKIKEVLDRIQKNFRATFTPPQIVVIDATMVPWRGRLVFRQYQPAKTHKYGIKMYKLCTTDAYTFNFEIYCGKNEDITRHD</sequence>
<dbReference type="AlphaFoldDB" id="A0A9P0KEX8"/>
<dbReference type="PANTHER" id="PTHR46599:SF3">
    <property type="entry name" value="PIGGYBAC TRANSPOSABLE ELEMENT-DERIVED PROTEIN 4"/>
    <property type="match status" value="1"/>
</dbReference>